<feature type="region of interest" description="Disordered" evidence="13">
    <location>
        <begin position="660"/>
        <end position="711"/>
    </location>
</feature>
<evidence type="ECO:0000256" key="7">
    <source>
        <dbReference type="ARBA" id="ARBA00022927"/>
    </source>
</evidence>
<keyword evidence="12 14" id="KW-0472">Membrane</keyword>
<feature type="region of interest" description="Disordered" evidence="13">
    <location>
        <begin position="857"/>
        <end position="1025"/>
    </location>
</feature>
<dbReference type="STRING" id="109264.A0A1F8AFI8"/>
<comment type="similarity">
    <text evidence="3">Belongs to the COG1 family.</text>
</comment>
<comment type="caution">
    <text evidence="15">The sequence shown here is derived from an EMBL/GenBank/DDBJ whole genome shotgun (WGS) entry which is preliminary data.</text>
</comment>
<keyword evidence="16" id="KW-1185">Reference proteome</keyword>
<keyword evidence="5" id="KW-0813">Transport</keyword>
<keyword evidence="10" id="KW-0175">Coiled coil</keyword>
<dbReference type="InterPro" id="IPR024461">
    <property type="entry name" value="CCDC90-like"/>
</dbReference>
<reference evidence="15 16" key="1">
    <citation type="journal article" date="2016" name="Genome Biol. Evol.">
        <title>Draft genome sequence of an aflatoxigenic Aspergillus species, A. bombycis.</title>
        <authorList>
            <person name="Moore G.G."/>
            <person name="Mack B.M."/>
            <person name="Beltz S.B."/>
            <person name="Gilbert M.K."/>
        </authorList>
    </citation>
    <scope>NUCLEOTIDE SEQUENCE [LARGE SCALE GENOMIC DNA]</scope>
    <source>
        <strain evidence="16">NRRL 26010</strain>
    </source>
</reference>
<sequence>MASDGPDPQSLNSWQDAFQYPIPTVRRVEQELRRDIASNKEKLRALVGTRYRELVGTAETIVSMNREMQEVDTTLADIGRRCNPRLMEKKVTHFSQIKGDVHDKGATKRAVGAQLALLHRCETAISRLLRRRDSLLLGAKLVVVSRLLHKALSQQKTVPPFLESLRNQIASLRQTLLRRVNKCLASDSSTADDIIEVLASYCLATSSSSEDAIRHFHRVREEVIESQLGLDDPSGGNILKALGLYVSTLQISKILLSRRLSDVLGKLKARPILTDPEIHNLDDLNLDVLGRWVPPDMSNFTPWIKLSELSKSEVEKTLKKWSRQAFEKFVQGCQKNLTSWLDFTKLLALREKALEFWLRSWTSTITHSSLQVLEGVRGIFNNRLMDILSDQARSLAKFGQDVTSKISAWDNTDHVTSQSLWDHELMVSDYSNGADAFKSAIADRLLGRDEEVSNMLRGYQSWLMSIEKSKDSIDELRQIRWKDIIEEGEDEDFDLDTTAALNEDDPRLLQDALQSAVREAFDDLQSSFGDAFQAFGDTNHSEKAAFILRLIRLVRRGFPCQLITDEFTFSRDIVPQLQEMLATEVVTQTSSSNLRAKPGSRVPGRSLWEGDPELPIQPSPSTFKLLRRLVGSMDRCGPGLWDVTTVQVLKRTLQRELSNTIPSTIEPLNSCETGKSKENTDLDGGKTPSEQDGQNSDADERAKDEDVNESQNAHDLKLQLYFDTAYLNNALAVKGSGQNLLMDVLEKLRGDLGSADNIARTMEHNAAEYWKRTQLLFGLLAIGLVVSAGDSHRSRHVSGYCISWPRENGMIHPPHLLHVSNAVFPWTNSIIILFAMATPRLPFLYPHLMRAVRSCEPATHRSVRIPSKNGHAPFHTTRRQAQETYHRRYGPAAEANLPPPSRPKDELNHPQVPQQAPKDTNTPPNTAPPEKLPPKDTKSNIPEVSSQEKDQETSESSDKKQSDEPTPHEESASESHDVEPLSASPTENAEEERHEEQHEPPDRPDPLDDVLHMPSPSSYLMPSGAAIPNGKPHLAPPPYIHHFDTYSLVRDLSTGGFTEDQSVTIMKAVRNILHNNLDMARQNLTSKSDVENESYLFKAACSELQSSLQTARNSEMQRQRASRTQLQHETDILSQRTNQELAGLKDDIKAMFNDHKMTTREQQRSIDTSVQELNYKITVSLNSDGKSEIEGLRWILTRRAAFAIAASAFMIISFLKFYSSRKAQDAAEKKKKASTKKATEKQAAKEPIIGSVVPVPEVHLTESLG</sequence>
<evidence type="ECO:0000256" key="9">
    <source>
        <dbReference type="ARBA" id="ARBA00023034"/>
    </source>
</evidence>
<dbReference type="PANTHER" id="PTHR31658">
    <property type="entry name" value="CONSERVED OLIGOMERIC GOLGI COMPLEX SUBUNIT 1"/>
    <property type="match status" value="1"/>
</dbReference>
<dbReference type="GO" id="GO:0006891">
    <property type="term" value="P:intra-Golgi vesicle-mediated transport"/>
    <property type="evidence" value="ECO:0007669"/>
    <property type="project" value="InterPro"/>
</dbReference>
<dbReference type="GO" id="GO:0005739">
    <property type="term" value="C:mitochondrion"/>
    <property type="evidence" value="ECO:0007669"/>
    <property type="project" value="UniProtKB-SubCell"/>
</dbReference>
<feature type="compositionally biased region" description="Basic and acidic residues" evidence="13">
    <location>
        <begin position="946"/>
        <end position="979"/>
    </location>
</feature>
<evidence type="ECO:0000256" key="6">
    <source>
        <dbReference type="ARBA" id="ARBA00022692"/>
    </source>
</evidence>
<dbReference type="GeneID" id="34444577"/>
<dbReference type="Pfam" id="PF07798">
    <property type="entry name" value="CCDC90-like"/>
    <property type="match status" value="1"/>
</dbReference>
<evidence type="ECO:0000313" key="16">
    <source>
        <dbReference type="Proteomes" id="UP000179179"/>
    </source>
</evidence>
<feature type="region of interest" description="Disordered" evidence="13">
    <location>
        <begin position="592"/>
        <end position="614"/>
    </location>
</feature>
<accession>A0A1F8AFI8</accession>
<evidence type="ECO:0000256" key="14">
    <source>
        <dbReference type="SAM" id="Phobius"/>
    </source>
</evidence>
<dbReference type="PANTHER" id="PTHR31658:SF0">
    <property type="entry name" value="CONSERVED OLIGOMERIC GOLGI COMPLEX SUBUNIT 1"/>
    <property type="match status" value="1"/>
</dbReference>
<protein>
    <recommendedName>
        <fullName evidence="4">Conserved oligomeric Golgi complex subunit 1</fullName>
    </recommendedName>
</protein>
<name>A0A1F8AFI8_9EURO</name>
<feature type="compositionally biased region" description="Polar residues" evidence="13">
    <location>
        <begin position="660"/>
        <end position="673"/>
    </location>
</feature>
<evidence type="ECO:0000256" key="13">
    <source>
        <dbReference type="SAM" id="MobiDB-lite"/>
    </source>
</evidence>
<evidence type="ECO:0000256" key="5">
    <source>
        <dbReference type="ARBA" id="ARBA00022448"/>
    </source>
</evidence>
<feature type="compositionally biased region" description="Basic and acidic residues" evidence="13">
    <location>
        <begin position="991"/>
        <end position="1011"/>
    </location>
</feature>
<keyword evidence="11" id="KW-0496">Mitochondrion</keyword>
<evidence type="ECO:0000256" key="11">
    <source>
        <dbReference type="ARBA" id="ARBA00023128"/>
    </source>
</evidence>
<dbReference type="GO" id="GO:0000139">
    <property type="term" value="C:Golgi membrane"/>
    <property type="evidence" value="ECO:0007669"/>
    <property type="project" value="UniProtKB-SubCell"/>
</dbReference>
<gene>
    <name evidence="15" type="ORF">ABOM_001187</name>
</gene>
<keyword evidence="7" id="KW-0653">Protein transport</keyword>
<keyword evidence="9" id="KW-0333">Golgi apparatus</keyword>
<feature type="compositionally biased region" description="Polar residues" evidence="13">
    <location>
        <begin position="911"/>
        <end position="924"/>
    </location>
</feature>
<feature type="compositionally biased region" description="Basic and acidic residues" evidence="13">
    <location>
        <begin position="674"/>
        <end position="684"/>
    </location>
</feature>
<feature type="transmembrane region" description="Helical" evidence="14">
    <location>
        <begin position="1200"/>
        <end position="1219"/>
    </location>
</feature>
<dbReference type="Gene3D" id="1.20.5.340">
    <property type="match status" value="1"/>
</dbReference>
<dbReference type="Pfam" id="PF08700">
    <property type="entry name" value="VPS51_Exo84_N"/>
    <property type="match status" value="1"/>
</dbReference>
<dbReference type="InterPro" id="IPR033370">
    <property type="entry name" value="COG1"/>
</dbReference>
<dbReference type="FunFam" id="1.20.5.340:FF:000041">
    <property type="entry name" value="Moz represents a chromatin-associated acetyltransferase protein"/>
    <property type="match status" value="1"/>
</dbReference>
<evidence type="ECO:0000313" key="15">
    <source>
        <dbReference type="EMBL" id="OGM50169.1"/>
    </source>
</evidence>
<proteinExistence type="inferred from homology"/>
<dbReference type="GO" id="GO:0015031">
    <property type="term" value="P:protein transport"/>
    <property type="evidence" value="ECO:0007669"/>
    <property type="project" value="UniProtKB-KW"/>
</dbReference>
<evidence type="ECO:0000256" key="8">
    <source>
        <dbReference type="ARBA" id="ARBA00022989"/>
    </source>
</evidence>
<dbReference type="AlphaFoldDB" id="A0A1F8AFI8"/>
<evidence type="ECO:0000256" key="1">
    <source>
        <dbReference type="ARBA" id="ARBA00004173"/>
    </source>
</evidence>
<dbReference type="OrthoDB" id="46189at2759"/>
<evidence type="ECO:0000256" key="4">
    <source>
        <dbReference type="ARBA" id="ARBA00020978"/>
    </source>
</evidence>
<dbReference type="Proteomes" id="UP000179179">
    <property type="component" value="Unassembled WGS sequence"/>
</dbReference>
<dbReference type="EMBL" id="LYCR01000004">
    <property type="protein sequence ID" value="OGM50169.1"/>
    <property type="molecule type" value="Genomic_DNA"/>
</dbReference>
<keyword evidence="6 14" id="KW-0812">Transmembrane</keyword>
<evidence type="ECO:0000256" key="3">
    <source>
        <dbReference type="ARBA" id="ARBA00006653"/>
    </source>
</evidence>
<evidence type="ECO:0000256" key="2">
    <source>
        <dbReference type="ARBA" id="ARBA00004395"/>
    </source>
</evidence>
<evidence type="ECO:0000256" key="12">
    <source>
        <dbReference type="ARBA" id="ARBA00023136"/>
    </source>
</evidence>
<comment type="subcellular location">
    <subcellularLocation>
        <location evidence="2">Golgi apparatus membrane</location>
        <topology evidence="2">Peripheral membrane protein</topology>
    </subcellularLocation>
    <subcellularLocation>
        <location evidence="1">Mitochondrion</location>
    </subcellularLocation>
</comment>
<dbReference type="GO" id="GO:0017119">
    <property type="term" value="C:Golgi transport complex"/>
    <property type="evidence" value="ECO:0007669"/>
    <property type="project" value="InterPro"/>
</dbReference>
<evidence type="ECO:0000256" key="10">
    <source>
        <dbReference type="ARBA" id="ARBA00023054"/>
    </source>
</evidence>
<organism evidence="15 16">
    <name type="scientific">Aspergillus bombycis</name>
    <dbReference type="NCBI Taxonomy" id="109264"/>
    <lineage>
        <taxon>Eukaryota</taxon>
        <taxon>Fungi</taxon>
        <taxon>Dikarya</taxon>
        <taxon>Ascomycota</taxon>
        <taxon>Pezizomycotina</taxon>
        <taxon>Eurotiomycetes</taxon>
        <taxon>Eurotiomycetidae</taxon>
        <taxon>Eurotiales</taxon>
        <taxon>Aspergillaceae</taxon>
        <taxon>Aspergillus</taxon>
    </lineage>
</organism>
<dbReference type="RefSeq" id="XP_022393886.1">
    <property type="nucleotide sequence ID" value="XM_022528317.1"/>
</dbReference>
<keyword evidence="8 14" id="KW-1133">Transmembrane helix</keyword>